<keyword evidence="1" id="KW-0573">Peptidoglycan synthesis</keyword>
<feature type="region of interest" description="Disordered" evidence="2">
    <location>
        <begin position="1"/>
        <end position="50"/>
    </location>
</feature>
<feature type="region of interest" description="Disordered" evidence="2">
    <location>
        <begin position="65"/>
        <end position="104"/>
    </location>
</feature>
<keyword evidence="3" id="KW-0472">Membrane</keyword>
<dbReference type="GO" id="GO:0009252">
    <property type="term" value="P:peptidoglycan biosynthetic process"/>
    <property type="evidence" value="ECO:0007669"/>
    <property type="project" value="UniProtKB-KW"/>
</dbReference>
<feature type="region of interest" description="Disordered" evidence="2">
    <location>
        <begin position="122"/>
        <end position="148"/>
    </location>
</feature>
<evidence type="ECO:0000313" key="5">
    <source>
        <dbReference type="EMBL" id="GGU86464.1"/>
    </source>
</evidence>
<keyword evidence="3" id="KW-1133">Transmembrane helix</keyword>
<evidence type="ECO:0000256" key="2">
    <source>
        <dbReference type="SAM" id="MobiDB-lite"/>
    </source>
</evidence>
<dbReference type="PANTHER" id="PTHR38589">
    <property type="entry name" value="BLR0621 PROTEIN"/>
    <property type="match status" value="1"/>
</dbReference>
<dbReference type="PANTHER" id="PTHR38589:SF1">
    <property type="entry name" value="BLR0621 PROTEIN"/>
    <property type="match status" value="1"/>
</dbReference>
<dbReference type="RefSeq" id="WP_267885515.1">
    <property type="nucleotide sequence ID" value="NZ_BMUB01000010.1"/>
</dbReference>
<feature type="compositionally biased region" description="Low complexity" evidence="2">
    <location>
        <begin position="197"/>
        <end position="213"/>
    </location>
</feature>
<keyword evidence="1" id="KW-0961">Cell wall biogenesis/degradation</keyword>
<evidence type="ECO:0000259" key="4">
    <source>
        <dbReference type="PROSITE" id="PS52029"/>
    </source>
</evidence>
<keyword evidence="1" id="KW-0133">Cell shape</keyword>
<dbReference type="AlphaFoldDB" id="A0A8H9HSR0"/>
<dbReference type="Pfam" id="PF03734">
    <property type="entry name" value="YkuD"/>
    <property type="match status" value="1"/>
</dbReference>
<dbReference type="Proteomes" id="UP000610124">
    <property type="component" value="Unassembled WGS sequence"/>
</dbReference>
<reference evidence="5" key="1">
    <citation type="journal article" date="2014" name="Int. J. Syst. Evol. Microbiol.">
        <title>Complete genome sequence of Corynebacterium casei LMG S-19264T (=DSM 44701T), isolated from a smear-ripened cheese.</title>
        <authorList>
            <consortium name="US DOE Joint Genome Institute (JGI-PGF)"/>
            <person name="Walter F."/>
            <person name="Albersmeier A."/>
            <person name="Kalinowski J."/>
            <person name="Ruckert C."/>
        </authorList>
    </citation>
    <scope>NUCLEOTIDE SEQUENCE</scope>
    <source>
        <strain evidence="5">JCM 4434</strain>
    </source>
</reference>
<comment type="pathway">
    <text evidence="1">Cell wall biogenesis; peptidoglycan biosynthesis.</text>
</comment>
<feature type="active site" description="Nucleophile" evidence="1">
    <location>
        <position position="386"/>
    </location>
</feature>
<proteinExistence type="predicted"/>
<gene>
    <name evidence="5" type="ORF">GCM10010502_43340</name>
</gene>
<dbReference type="InterPro" id="IPR005490">
    <property type="entry name" value="LD_TPept_cat_dom"/>
</dbReference>
<protein>
    <recommendedName>
        <fullName evidence="4">L,D-TPase catalytic domain-containing protein</fullName>
    </recommendedName>
</protein>
<comment type="caution">
    <text evidence="5">The sequence shown here is derived from an EMBL/GenBank/DDBJ whole genome shotgun (WGS) entry which is preliminary data.</text>
</comment>
<dbReference type="GO" id="GO:0016740">
    <property type="term" value="F:transferase activity"/>
    <property type="evidence" value="ECO:0007669"/>
    <property type="project" value="InterPro"/>
</dbReference>
<feature type="compositionally biased region" description="Low complexity" evidence="2">
    <location>
        <begin position="122"/>
        <end position="133"/>
    </location>
</feature>
<dbReference type="PROSITE" id="PS52029">
    <property type="entry name" value="LD_TPASE"/>
    <property type="match status" value="1"/>
</dbReference>
<feature type="compositionally biased region" description="Low complexity" evidence="2">
    <location>
        <begin position="65"/>
        <end position="87"/>
    </location>
</feature>
<dbReference type="GeneID" id="97490559"/>
<dbReference type="GO" id="GO:0071555">
    <property type="term" value="P:cell wall organization"/>
    <property type="evidence" value="ECO:0007669"/>
    <property type="project" value="UniProtKB-UniRule"/>
</dbReference>
<feature type="transmembrane region" description="Helical" evidence="3">
    <location>
        <begin position="149"/>
        <end position="167"/>
    </location>
</feature>
<evidence type="ECO:0000256" key="3">
    <source>
        <dbReference type="SAM" id="Phobius"/>
    </source>
</evidence>
<dbReference type="CDD" id="cd16913">
    <property type="entry name" value="YkuD_like"/>
    <property type="match status" value="1"/>
</dbReference>
<dbReference type="EMBL" id="BMUB01000010">
    <property type="protein sequence ID" value="GGU86464.1"/>
    <property type="molecule type" value="Genomic_DNA"/>
</dbReference>
<evidence type="ECO:0000313" key="6">
    <source>
        <dbReference type="Proteomes" id="UP000610124"/>
    </source>
</evidence>
<evidence type="ECO:0000256" key="1">
    <source>
        <dbReference type="PROSITE-ProRule" id="PRU01373"/>
    </source>
</evidence>
<feature type="active site" description="Proton donor/acceptor" evidence="1">
    <location>
        <position position="376"/>
    </location>
</feature>
<feature type="compositionally biased region" description="Basic residues" evidence="2">
    <location>
        <begin position="134"/>
        <end position="148"/>
    </location>
</feature>
<feature type="region of interest" description="Disordered" evidence="2">
    <location>
        <begin position="175"/>
        <end position="224"/>
    </location>
</feature>
<keyword evidence="3" id="KW-0812">Transmembrane</keyword>
<name>A0A8H9HSR0_KITAU</name>
<organism evidence="5 6">
    <name type="scientific">Kitasatospora aureofaciens</name>
    <name type="common">Streptomyces aureofaciens</name>
    <dbReference type="NCBI Taxonomy" id="1894"/>
    <lineage>
        <taxon>Bacteria</taxon>
        <taxon>Bacillati</taxon>
        <taxon>Actinomycetota</taxon>
        <taxon>Actinomycetes</taxon>
        <taxon>Kitasatosporales</taxon>
        <taxon>Streptomycetaceae</taxon>
        <taxon>Kitasatospora</taxon>
    </lineage>
</organism>
<feature type="domain" description="L,D-TPase catalytic" evidence="4">
    <location>
        <begin position="249"/>
        <end position="411"/>
    </location>
</feature>
<dbReference type="GO" id="GO:0008360">
    <property type="term" value="P:regulation of cell shape"/>
    <property type="evidence" value="ECO:0007669"/>
    <property type="project" value="UniProtKB-UniRule"/>
</dbReference>
<sequence length="419" mass="44170">MSGSHRATEYPPYEPMQEPVYGVPQQSNEAPYSAYEPSPQGHPGEYQQTADGYFEAYGETFQAYPAEPQPVYQEYPEPAYEPYQQPAHEQPVDQEPAYEQPAYEQPVPEELAPVLPLASVAPAATPAPGGRAAARGRRRKAKQKRHGKAVMAGTALLVAAAAGWYTVGQDSAKSVATAADGPGPEGVSKPDHPAPAPGAVQAAADRQSAAPAAGRSETRPDGSLAAIPGLGAAFTAKIPAATTQVVVASGQGKDTDKNSVTLWTRTPEGRWLAGETWQGHNGKNGWTTDHNEGDLRSPIGVFDLTDAGGRNDNPGSKLPYDKDPSFVVSGTGFFGDQLDGSFDYVVAINYNRVAGSSPLDMRRPMGTKKGGGIWLHVDHDGPTHGCVSIPEDKMAQLIRTLDPAAHPVIVMGDAASLAA</sequence>
<reference evidence="5" key="2">
    <citation type="submission" date="2020-09" db="EMBL/GenBank/DDBJ databases">
        <authorList>
            <person name="Sun Q."/>
            <person name="Ohkuma M."/>
        </authorList>
    </citation>
    <scope>NUCLEOTIDE SEQUENCE</scope>
    <source>
        <strain evidence="5">JCM 4434</strain>
    </source>
</reference>
<accession>A0A8H9HSR0</accession>